<evidence type="ECO:0000256" key="1">
    <source>
        <dbReference type="ARBA" id="ARBA00004496"/>
    </source>
</evidence>
<proteinExistence type="inferred from homology"/>
<protein>
    <recommendedName>
        <fullName evidence="8">tRNA(Ile)-lysidine synthase</fullName>
        <ecNumber evidence="8">6.3.4.19</ecNumber>
    </recommendedName>
    <alternativeName>
        <fullName evidence="8">tRNA(Ile)-2-lysyl-cytidine synthase</fullName>
    </alternativeName>
    <alternativeName>
        <fullName evidence="8">tRNA(Ile)-lysidine synthetase</fullName>
    </alternativeName>
</protein>
<feature type="binding site" evidence="8">
    <location>
        <begin position="27"/>
        <end position="32"/>
    </location>
    <ligand>
        <name>ATP</name>
        <dbReference type="ChEBI" id="CHEBI:30616"/>
    </ligand>
</feature>
<sequence>MSIVESQFQSVLKPLVHSESNLVVALSGGLDSMVLLQLSAAFAREQRLKCCAIHVHHGLSNNADEWAEVCKKVCEQLGVEIITEHVSLDLSHGESVEQLARSARYQALEQHMTPQSLLLTGQHGDDQLETFLLALKRGSGPKGLASMGSISPMASGLMVRPLLNLSRQELEAWATKAQLQWVEDESNQDQRFDRNFIRHSVTPALKARWPNILQSTVRTAALCAEQEALLDELLRDKLDSSVNGFGGLLIEDLTPHTEVYRFRLVRMWLASHGELMPSQAQMHQLWSSIACAQPDANPQLKLARGTVRRFQGALYWVESFEDVTHWSQSLTLTKTLLLPDGLGELGLQKMAQADAPCSARVGILRAPAPGEDYRVVFDPTGLSAHPEARQHSRKLKKLFQEYGVPSWLRRRTPIIMSNEQVVAVVGLFVDQRFSGQDIELIWHREIK</sequence>
<dbReference type="SUPFAM" id="SSF56037">
    <property type="entry name" value="PheT/TilS domain"/>
    <property type="match status" value="1"/>
</dbReference>
<comment type="domain">
    <text evidence="8">The N-terminal region contains the highly conserved SGGXDS motif, predicted to be a P-loop motif involved in ATP binding.</text>
</comment>
<comment type="subcellular location">
    <subcellularLocation>
        <location evidence="1 8">Cytoplasm</location>
    </subcellularLocation>
</comment>
<dbReference type="NCBIfam" id="TIGR02433">
    <property type="entry name" value="lysidine_TilS_C"/>
    <property type="match status" value="1"/>
</dbReference>
<organism evidence="10 11">
    <name type="scientific">Vibrio astriarenae</name>
    <dbReference type="NCBI Taxonomy" id="1481923"/>
    <lineage>
        <taxon>Bacteria</taxon>
        <taxon>Pseudomonadati</taxon>
        <taxon>Pseudomonadota</taxon>
        <taxon>Gammaproteobacteria</taxon>
        <taxon>Vibrionales</taxon>
        <taxon>Vibrionaceae</taxon>
        <taxon>Vibrio</taxon>
    </lineage>
</organism>
<keyword evidence="11" id="KW-1185">Reference proteome</keyword>
<gene>
    <name evidence="8 10" type="primary">tilS</name>
    <name evidence="10" type="ORF">GT360_10825</name>
</gene>
<evidence type="ECO:0000256" key="6">
    <source>
        <dbReference type="ARBA" id="ARBA00022840"/>
    </source>
</evidence>
<dbReference type="Pfam" id="PF09179">
    <property type="entry name" value="TilS"/>
    <property type="match status" value="1"/>
</dbReference>
<dbReference type="NCBIfam" id="TIGR02432">
    <property type="entry name" value="lysidine_TilS_N"/>
    <property type="match status" value="1"/>
</dbReference>
<reference evidence="10 11" key="1">
    <citation type="submission" date="2020-01" db="EMBL/GenBank/DDBJ databases">
        <title>Whole genome and functional gene identification of agarase of Vibrio HN897.</title>
        <authorList>
            <person name="Liu Y."/>
            <person name="Zhao Z."/>
        </authorList>
    </citation>
    <scope>NUCLEOTIDE SEQUENCE [LARGE SCALE GENOMIC DNA]</scope>
    <source>
        <strain evidence="10 11">HN897</strain>
    </source>
</reference>
<keyword evidence="2 8" id="KW-0963">Cytoplasm</keyword>
<dbReference type="Gene3D" id="1.20.59.20">
    <property type="match status" value="1"/>
</dbReference>
<dbReference type="GO" id="GO:0032267">
    <property type="term" value="F:tRNA(Ile)-lysidine synthase activity"/>
    <property type="evidence" value="ECO:0007669"/>
    <property type="project" value="UniProtKB-EC"/>
</dbReference>
<dbReference type="CDD" id="cd01992">
    <property type="entry name" value="TilS_N"/>
    <property type="match status" value="1"/>
</dbReference>
<dbReference type="Pfam" id="PF01171">
    <property type="entry name" value="ATP_bind_3"/>
    <property type="match status" value="1"/>
</dbReference>
<evidence type="ECO:0000256" key="4">
    <source>
        <dbReference type="ARBA" id="ARBA00022694"/>
    </source>
</evidence>
<dbReference type="KEGG" id="vas:GT360_10825"/>
<dbReference type="InterPro" id="IPR012796">
    <property type="entry name" value="Lysidine-tRNA-synth_C"/>
</dbReference>
<evidence type="ECO:0000256" key="2">
    <source>
        <dbReference type="ARBA" id="ARBA00022490"/>
    </source>
</evidence>
<feature type="domain" description="Lysidine-tRNA(Ile) synthetase C-terminal" evidence="9">
    <location>
        <begin position="373"/>
        <end position="442"/>
    </location>
</feature>
<dbReference type="HAMAP" id="MF_01161">
    <property type="entry name" value="tRNA_Ile_lys_synt"/>
    <property type="match status" value="1"/>
</dbReference>
<evidence type="ECO:0000259" key="9">
    <source>
        <dbReference type="SMART" id="SM00977"/>
    </source>
</evidence>
<dbReference type="EC" id="6.3.4.19" evidence="8"/>
<accession>A0A7Z2T4B9</accession>
<keyword evidence="4 8" id="KW-0819">tRNA processing</keyword>
<dbReference type="Proteomes" id="UP000464262">
    <property type="component" value="Chromosome 1"/>
</dbReference>
<dbReference type="InterPro" id="IPR012795">
    <property type="entry name" value="tRNA_Ile_lys_synt_N"/>
</dbReference>
<dbReference type="Gene3D" id="3.40.50.620">
    <property type="entry name" value="HUPs"/>
    <property type="match status" value="1"/>
</dbReference>
<comment type="similarity">
    <text evidence="8">Belongs to the tRNA(Ile)-lysidine synthase family.</text>
</comment>
<dbReference type="InterPro" id="IPR014729">
    <property type="entry name" value="Rossmann-like_a/b/a_fold"/>
</dbReference>
<dbReference type="GO" id="GO:0005737">
    <property type="term" value="C:cytoplasm"/>
    <property type="evidence" value="ECO:0007669"/>
    <property type="project" value="UniProtKB-SubCell"/>
</dbReference>
<name>A0A7Z2T4B9_9VIBR</name>
<keyword evidence="3 8" id="KW-0436">Ligase</keyword>
<evidence type="ECO:0000313" key="11">
    <source>
        <dbReference type="Proteomes" id="UP000464262"/>
    </source>
</evidence>
<dbReference type="SUPFAM" id="SSF52402">
    <property type="entry name" value="Adenine nucleotide alpha hydrolases-like"/>
    <property type="match status" value="1"/>
</dbReference>
<dbReference type="Pfam" id="PF11734">
    <property type="entry name" value="TilS_C"/>
    <property type="match status" value="1"/>
</dbReference>
<dbReference type="RefSeq" id="WP_164648877.1">
    <property type="nucleotide sequence ID" value="NZ_CP047475.1"/>
</dbReference>
<dbReference type="InterPro" id="IPR015262">
    <property type="entry name" value="tRNA_Ile_lys_synt_subst-bd"/>
</dbReference>
<evidence type="ECO:0000256" key="7">
    <source>
        <dbReference type="ARBA" id="ARBA00048539"/>
    </source>
</evidence>
<comment type="function">
    <text evidence="8">Ligates lysine onto the cytidine present at position 34 of the AUA codon-specific tRNA(Ile) that contains the anticodon CAU, in an ATP-dependent manner. Cytidine is converted to lysidine, thus changing the amino acid specificity of the tRNA from methionine to isoleucine.</text>
</comment>
<dbReference type="GO" id="GO:0006400">
    <property type="term" value="P:tRNA modification"/>
    <property type="evidence" value="ECO:0007669"/>
    <property type="project" value="UniProtKB-UniRule"/>
</dbReference>
<dbReference type="SMART" id="SM00977">
    <property type="entry name" value="TilS_C"/>
    <property type="match status" value="1"/>
</dbReference>
<dbReference type="EMBL" id="CP047475">
    <property type="protein sequence ID" value="QIA63967.1"/>
    <property type="molecule type" value="Genomic_DNA"/>
</dbReference>
<evidence type="ECO:0000256" key="3">
    <source>
        <dbReference type="ARBA" id="ARBA00022598"/>
    </source>
</evidence>
<evidence type="ECO:0000256" key="8">
    <source>
        <dbReference type="HAMAP-Rule" id="MF_01161"/>
    </source>
</evidence>
<comment type="catalytic activity">
    <reaction evidence="7 8">
        <text>cytidine(34) in tRNA(Ile2) + L-lysine + ATP = lysidine(34) in tRNA(Ile2) + AMP + diphosphate + H(+)</text>
        <dbReference type="Rhea" id="RHEA:43744"/>
        <dbReference type="Rhea" id="RHEA-COMP:10625"/>
        <dbReference type="Rhea" id="RHEA-COMP:10670"/>
        <dbReference type="ChEBI" id="CHEBI:15378"/>
        <dbReference type="ChEBI" id="CHEBI:30616"/>
        <dbReference type="ChEBI" id="CHEBI:32551"/>
        <dbReference type="ChEBI" id="CHEBI:33019"/>
        <dbReference type="ChEBI" id="CHEBI:82748"/>
        <dbReference type="ChEBI" id="CHEBI:83665"/>
        <dbReference type="ChEBI" id="CHEBI:456215"/>
        <dbReference type="EC" id="6.3.4.19"/>
    </reaction>
</comment>
<dbReference type="PANTHER" id="PTHR43033:SF1">
    <property type="entry name" value="TRNA(ILE)-LYSIDINE SYNTHASE-RELATED"/>
    <property type="match status" value="1"/>
</dbReference>
<dbReference type="AlphaFoldDB" id="A0A7Z2T4B9"/>
<keyword evidence="5 8" id="KW-0547">Nucleotide-binding</keyword>
<dbReference type="PANTHER" id="PTHR43033">
    <property type="entry name" value="TRNA(ILE)-LYSIDINE SYNTHASE-RELATED"/>
    <property type="match status" value="1"/>
</dbReference>
<dbReference type="SUPFAM" id="SSF82829">
    <property type="entry name" value="MesJ substrate recognition domain-like"/>
    <property type="match status" value="1"/>
</dbReference>
<evidence type="ECO:0000256" key="5">
    <source>
        <dbReference type="ARBA" id="ARBA00022741"/>
    </source>
</evidence>
<dbReference type="InterPro" id="IPR012094">
    <property type="entry name" value="tRNA_Ile_lys_synt"/>
</dbReference>
<dbReference type="InterPro" id="IPR011063">
    <property type="entry name" value="TilS/TtcA_N"/>
</dbReference>
<evidence type="ECO:0000313" key="10">
    <source>
        <dbReference type="EMBL" id="QIA63967.1"/>
    </source>
</evidence>
<keyword evidence="6 8" id="KW-0067">ATP-binding</keyword>
<dbReference type="GO" id="GO:0005524">
    <property type="term" value="F:ATP binding"/>
    <property type="evidence" value="ECO:0007669"/>
    <property type="project" value="UniProtKB-UniRule"/>
</dbReference>